<dbReference type="GO" id="GO:0016639">
    <property type="term" value="F:oxidoreductase activity, acting on the CH-NH2 group of donors, NAD or NADP as acceptor"/>
    <property type="evidence" value="ECO:0007669"/>
    <property type="project" value="InterPro"/>
</dbReference>
<comment type="similarity">
    <text evidence="1 6">Belongs to the Glu/Leu/Phe/Val dehydrogenases family.</text>
</comment>
<dbReference type="Proteomes" id="UP000306378">
    <property type="component" value="Unassembled WGS sequence"/>
</dbReference>
<dbReference type="InterPro" id="IPR036291">
    <property type="entry name" value="NAD(P)-bd_dom_sf"/>
</dbReference>
<accession>A0A5R8NDA9</accession>
<organism evidence="8 9">
    <name type="scientific">Nocardia cyriacigeorgica</name>
    <dbReference type="NCBI Taxonomy" id="135487"/>
    <lineage>
        <taxon>Bacteria</taxon>
        <taxon>Bacillati</taxon>
        <taxon>Actinomycetota</taxon>
        <taxon>Actinomycetes</taxon>
        <taxon>Mycobacteriales</taxon>
        <taxon>Nocardiaceae</taxon>
        <taxon>Nocardia</taxon>
    </lineage>
</organism>
<dbReference type="RefSeq" id="WP_138452252.1">
    <property type="nucleotide sequence ID" value="NZ_VBUT01000012.1"/>
</dbReference>
<sequence length="370" mass="38210">MPARRPGKESTVTVLHTEAGVFGRSHELSARRHEQVVFCEDDKTGLKAIIAIHSTTLGPALGGTRFYPYADESAALQDVLRLSWGMTYKAAAAGVHLGGGKAVIIGDPSTDKSEALLAAYARFVDTLGGRYITAGDVGTNTDDLDVIGKHTRHVTGRSVAAGGSGDSARLTALGVFHSMRAGAESVWGAPTLAGRTVGVEGAGKVGRELIALLLADGAEVCVADVNEAAMQRVAEQHPAVRLLGAVSTAPVDVYAPCALGATLTGTSAAEIEAKLICGAANNQLADPGVERLLAERGITWVPDFVANAGGLIQVAGELRAAAPAEVEFEVAGIFDRCRDIIAAAKAEGIGTGEAANRFAERRLDAIPRSL</sequence>
<keyword evidence="3 5" id="KW-0520">NAD</keyword>
<dbReference type="Gene3D" id="3.40.50.720">
    <property type="entry name" value="NAD(P)-binding Rossmann-like Domain"/>
    <property type="match status" value="1"/>
</dbReference>
<feature type="active site" description="Proton donor/acceptor" evidence="4">
    <location>
        <position position="101"/>
    </location>
</feature>
<evidence type="ECO:0000256" key="5">
    <source>
        <dbReference type="PIRSR" id="PIRSR000188-2"/>
    </source>
</evidence>
<dbReference type="AlphaFoldDB" id="A0A5R8NDA9"/>
<evidence type="ECO:0000259" key="7">
    <source>
        <dbReference type="SMART" id="SM00839"/>
    </source>
</evidence>
<dbReference type="FunFam" id="3.40.50.10860:FF:000010">
    <property type="entry name" value="Leucine dehydrogenase"/>
    <property type="match status" value="1"/>
</dbReference>
<dbReference type="InterPro" id="IPR016211">
    <property type="entry name" value="Glu/Phe/Leu/Val/Trp_DH_bac/arc"/>
</dbReference>
<name>A0A5R8NDA9_9NOCA</name>
<dbReference type="PIRSF" id="PIRSF000188">
    <property type="entry name" value="Phe_leu_dh"/>
    <property type="match status" value="1"/>
</dbReference>
<reference evidence="8 9" key="1">
    <citation type="submission" date="2019-05" db="EMBL/GenBank/DDBJ databases">
        <title>Genomes sequences of two Nocardia cyriacigeorgica environmental isolates, type strains Nocardia asteroides ATCC 19247 and Nocardia cyriacigeorgica DSM 44484.</title>
        <authorList>
            <person name="Vautrin F."/>
            <person name="Bergeron E."/>
            <person name="Dubost A."/>
            <person name="Abrouk D."/>
            <person name="Rodriguez Nava V."/>
            <person name="Pujic P."/>
        </authorList>
    </citation>
    <scope>NUCLEOTIDE SEQUENCE [LARGE SCALE GENOMIC DNA]</scope>
    <source>
        <strain evidence="8 9">EML 446</strain>
    </source>
</reference>
<gene>
    <name evidence="8" type="ORF">FEK34_26310</name>
</gene>
<dbReference type="SUPFAM" id="SSF53223">
    <property type="entry name" value="Aminoacid dehydrogenase-like, N-terminal domain"/>
    <property type="match status" value="1"/>
</dbReference>
<keyword evidence="5" id="KW-0547">Nucleotide-binding</keyword>
<dbReference type="GO" id="GO:0006520">
    <property type="term" value="P:amino acid metabolic process"/>
    <property type="evidence" value="ECO:0007669"/>
    <property type="project" value="InterPro"/>
</dbReference>
<dbReference type="GO" id="GO:0000166">
    <property type="term" value="F:nucleotide binding"/>
    <property type="evidence" value="ECO:0007669"/>
    <property type="project" value="UniProtKB-KW"/>
</dbReference>
<dbReference type="PRINTS" id="PR00082">
    <property type="entry name" value="GLFDHDRGNASE"/>
</dbReference>
<protein>
    <submittedName>
        <fullName evidence="8">Glu/Leu/Phe/Val dehydrogenase</fullName>
    </submittedName>
</protein>
<evidence type="ECO:0000256" key="1">
    <source>
        <dbReference type="ARBA" id="ARBA00006382"/>
    </source>
</evidence>
<feature type="domain" description="Glutamate/phenylalanine/leucine/valine/L-tryptophan dehydrogenase C-terminal" evidence="7">
    <location>
        <begin position="165"/>
        <end position="366"/>
    </location>
</feature>
<comment type="caution">
    <text evidence="8">The sequence shown here is derived from an EMBL/GenBank/DDBJ whole genome shotgun (WGS) entry which is preliminary data.</text>
</comment>
<feature type="binding site" evidence="5">
    <location>
        <begin position="201"/>
        <end position="206"/>
    </location>
    <ligand>
        <name>NAD(+)</name>
        <dbReference type="ChEBI" id="CHEBI:57540"/>
    </ligand>
</feature>
<evidence type="ECO:0000256" key="6">
    <source>
        <dbReference type="RuleBase" id="RU004417"/>
    </source>
</evidence>
<dbReference type="Gene3D" id="3.40.50.10860">
    <property type="entry name" value="Leucine Dehydrogenase, chain A, domain 1"/>
    <property type="match status" value="1"/>
</dbReference>
<evidence type="ECO:0000313" key="8">
    <source>
        <dbReference type="EMBL" id="TLF73701.1"/>
    </source>
</evidence>
<dbReference type="InterPro" id="IPR006097">
    <property type="entry name" value="Glu/Leu/Phe/Val/Trp_DH_dimer"/>
</dbReference>
<dbReference type="InterPro" id="IPR046346">
    <property type="entry name" value="Aminoacid_DH-like_N_sf"/>
</dbReference>
<dbReference type="PANTHER" id="PTHR42722:SF1">
    <property type="entry name" value="VALINE DEHYDROGENASE"/>
    <property type="match status" value="1"/>
</dbReference>
<dbReference type="EMBL" id="VBUT01000012">
    <property type="protein sequence ID" value="TLF73701.1"/>
    <property type="molecule type" value="Genomic_DNA"/>
</dbReference>
<dbReference type="InterPro" id="IPR006095">
    <property type="entry name" value="Glu/Leu/Phe/Val/Trp_DH"/>
</dbReference>
<evidence type="ECO:0000256" key="2">
    <source>
        <dbReference type="ARBA" id="ARBA00023002"/>
    </source>
</evidence>
<evidence type="ECO:0000256" key="4">
    <source>
        <dbReference type="PIRSR" id="PIRSR000188-1"/>
    </source>
</evidence>
<dbReference type="PROSITE" id="PS00074">
    <property type="entry name" value="GLFV_DEHYDROGENASE"/>
    <property type="match status" value="1"/>
</dbReference>
<evidence type="ECO:0000313" key="9">
    <source>
        <dbReference type="Proteomes" id="UP000306378"/>
    </source>
</evidence>
<evidence type="ECO:0000256" key="3">
    <source>
        <dbReference type="ARBA" id="ARBA00023027"/>
    </source>
</evidence>
<dbReference type="CDD" id="cd01075">
    <property type="entry name" value="NAD_bind_Leu_Phe_Val_DH"/>
    <property type="match status" value="1"/>
</dbReference>
<dbReference type="InterPro" id="IPR033524">
    <property type="entry name" value="Glu/Leu/Phe/Val_DH_AS"/>
</dbReference>
<dbReference type="InterPro" id="IPR006096">
    <property type="entry name" value="Glu/Leu/Phe/Val/Trp_DH_C"/>
</dbReference>
<dbReference type="PANTHER" id="PTHR42722">
    <property type="entry name" value="LEUCINE DEHYDROGENASE"/>
    <property type="match status" value="1"/>
</dbReference>
<dbReference type="SMART" id="SM00839">
    <property type="entry name" value="ELFV_dehydrog"/>
    <property type="match status" value="1"/>
</dbReference>
<dbReference type="Pfam" id="PF00208">
    <property type="entry name" value="ELFV_dehydrog"/>
    <property type="match status" value="1"/>
</dbReference>
<dbReference type="SUPFAM" id="SSF51735">
    <property type="entry name" value="NAD(P)-binding Rossmann-fold domains"/>
    <property type="match status" value="1"/>
</dbReference>
<dbReference type="Pfam" id="PF02812">
    <property type="entry name" value="ELFV_dehydrog_N"/>
    <property type="match status" value="1"/>
</dbReference>
<keyword evidence="2 6" id="KW-0560">Oxidoreductase</keyword>
<proteinExistence type="inferred from homology"/>